<dbReference type="Proteomes" id="UP001239111">
    <property type="component" value="Chromosome 3"/>
</dbReference>
<dbReference type="EMBL" id="CM056743">
    <property type="protein sequence ID" value="KAJ8673982.1"/>
    <property type="molecule type" value="Genomic_DNA"/>
</dbReference>
<keyword evidence="2" id="KW-1185">Reference proteome</keyword>
<proteinExistence type="predicted"/>
<accession>A0ACC2NSB8</accession>
<organism evidence="1 2">
    <name type="scientific">Eretmocerus hayati</name>
    <dbReference type="NCBI Taxonomy" id="131215"/>
    <lineage>
        <taxon>Eukaryota</taxon>
        <taxon>Metazoa</taxon>
        <taxon>Ecdysozoa</taxon>
        <taxon>Arthropoda</taxon>
        <taxon>Hexapoda</taxon>
        <taxon>Insecta</taxon>
        <taxon>Pterygota</taxon>
        <taxon>Neoptera</taxon>
        <taxon>Endopterygota</taxon>
        <taxon>Hymenoptera</taxon>
        <taxon>Apocrita</taxon>
        <taxon>Proctotrupomorpha</taxon>
        <taxon>Chalcidoidea</taxon>
        <taxon>Aphelinidae</taxon>
        <taxon>Aphelininae</taxon>
        <taxon>Eretmocerus</taxon>
    </lineage>
</organism>
<sequence length="411" mass="45298">MISVPPRWIVEPSDTSVERNRHVALHCQAQGVPVPNIVWKKATGGKSGEYEELRDRPYTKILSNGTLLLQHVKEDREGFYLCQASNGIGSGIGKVVELKVNSSPFFAAPSRLVTVKKSDTATLHCEVHGDKPISIGWFKGGKDEMNPSTNYRVMVKQESTPDGVVAQLQISSAEASDSGAYFCQASNLYGRDQQLVQLLVQEPPMPPSSLETAMVSSRSINVKWSHKTQDTSEVSKYILQYKEGDGMWQQQELTGPPLPYAALIDELKPATRYTIRVVAEGPAGRSAPSHDLVVRTEPQRPAGPPLNLAARALSSTEILVTWLPPLPELRHGDIQGFNVGFRETGGDCILFQSATGSTNYGEYLRIAYKNLEEEIEQLAFWLSSKTVFGILESLSKSLVKGLKLKKFPLFV</sequence>
<gene>
    <name evidence="1" type="ORF">QAD02_005244</name>
</gene>
<evidence type="ECO:0000313" key="1">
    <source>
        <dbReference type="EMBL" id="KAJ8673982.1"/>
    </source>
</evidence>
<name>A0ACC2NSB8_9HYME</name>
<protein>
    <submittedName>
        <fullName evidence="1">Uncharacterized protein</fullName>
    </submittedName>
</protein>
<comment type="caution">
    <text evidence="1">The sequence shown here is derived from an EMBL/GenBank/DDBJ whole genome shotgun (WGS) entry which is preliminary data.</text>
</comment>
<evidence type="ECO:0000313" key="2">
    <source>
        <dbReference type="Proteomes" id="UP001239111"/>
    </source>
</evidence>
<reference evidence="1" key="1">
    <citation type="submission" date="2023-04" db="EMBL/GenBank/DDBJ databases">
        <title>A chromosome-level genome assembly of the parasitoid wasp Eretmocerus hayati.</title>
        <authorList>
            <person name="Zhong Y."/>
            <person name="Liu S."/>
            <person name="Liu Y."/>
        </authorList>
    </citation>
    <scope>NUCLEOTIDE SEQUENCE</scope>
    <source>
        <strain evidence="1">ZJU_SS_LIU_2023</strain>
    </source>
</reference>